<keyword evidence="3" id="KW-1185">Reference proteome</keyword>
<feature type="region of interest" description="Disordered" evidence="1">
    <location>
        <begin position="26"/>
        <end position="150"/>
    </location>
</feature>
<reference evidence="2" key="2">
    <citation type="submission" date="2023-05" db="EMBL/GenBank/DDBJ databases">
        <authorList>
            <consortium name="Lawrence Berkeley National Laboratory"/>
            <person name="Steindorff A."/>
            <person name="Hensen N."/>
            <person name="Bonometti L."/>
            <person name="Westerberg I."/>
            <person name="Brannstrom I.O."/>
            <person name="Guillou S."/>
            <person name="Cros-Aarteil S."/>
            <person name="Calhoun S."/>
            <person name="Haridas S."/>
            <person name="Kuo A."/>
            <person name="Mondo S."/>
            <person name="Pangilinan J."/>
            <person name="Riley R."/>
            <person name="Labutti K."/>
            <person name="Andreopoulos B."/>
            <person name="Lipzen A."/>
            <person name="Chen C."/>
            <person name="Yanf M."/>
            <person name="Daum C."/>
            <person name="Ng V."/>
            <person name="Clum A."/>
            <person name="Ohm R."/>
            <person name="Martin F."/>
            <person name="Silar P."/>
            <person name="Natvig D."/>
            <person name="Lalanne C."/>
            <person name="Gautier V."/>
            <person name="Ament-Velasquez S.L."/>
            <person name="Kruys A."/>
            <person name="Hutchinson M.I."/>
            <person name="Powell A.J."/>
            <person name="Barry K."/>
            <person name="Miller A.N."/>
            <person name="Grigoriev I.V."/>
            <person name="Debuchy R."/>
            <person name="Gladieux P."/>
            <person name="Thoren M.H."/>
            <person name="Johannesson H."/>
        </authorList>
    </citation>
    <scope>NUCLEOTIDE SEQUENCE</scope>
    <source>
        <strain evidence="2">CBS 508.74</strain>
    </source>
</reference>
<sequence>MEQPTDSVVWSPPKLVDKAKIKRLYFQRRSSQRKSLDRRDAWTPINGIPNIPPEILEDARKRNLERSQLTPQTEGKGSFRASSPAPHGDKESAPDNPASEADRESDAEEEDSGPGTQISWPSSPSQHYRRPSPPGEVASLSLPTKAPSRPRSTAVSRFAYMNNCPSSSTPCSDIELEVEVPGAVTDILEPVNSETATVLEPTPPSAQIIPCSLTGQTSPVRTPGAKRRRLMKRPAGLFQTPGLVGRRPAAGPPAIGADKTDTFLRSQSPSPIIASTPPVVKTPLPLPVKEGHSLAAKNKLDASAAVARNTAPQVSKYSQGELLLNSASSQDPFAAFKAAYPEYDGDLHDYVRGIMCISRLGKKRALSPFLYDDFLRVFSGDYIDYVASLNGEERALTAIQWYNENVPRPLYTKEILSVGKIGDILDHYADQVRVIQQSLEMFTEIVEAWGYPTTSRERQRQHSAGHYTSESSSATFKSEIRHARTSSDTTRVAEVSRPLEDQYTTADDNLSRLAPARLSDRAVPRSINTRKNTEPVLSSPQNQARFPSSTIEQTRAPRIPETRTFGRVESPWLASGMPSATLTQTSNPESIAEPTRKRRLKLSDQPGATFKKPKKAKKDLAMRDEDTRIKNFLTRHKIAQSSAPRSSAASKDI</sequence>
<dbReference type="EMBL" id="MU853344">
    <property type="protein sequence ID" value="KAK4112027.1"/>
    <property type="molecule type" value="Genomic_DNA"/>
</dbReference>
<dbReference type="GeneID" id="89943339"/>
<comment type="caution">
    <text evidence="2">The sequence shown here is derived from an EMBL/GenBank/DDBJ whole genome shotgun (WGS) entry which is preliminary data.</text>
</comment>
<evidence type="ECO:0000313" key="2">
    <source>
        <dbReference type="EMBL" id="KAK4112027.1"/>
    </source>
</evidence>
<reference evidence="2" key="1">
    <citation type="journal article" date="2023" name="Mol. Phylogenet. Evol.">
        <title>Genome-scale phylogeny and comparative genomics of the fungal order Sordariales.</title>
        <authorList>
            <person name="Hensen N."/>
            <person name="Bonometti L."/>
            <person name="Westerberg I."/>
            <person name="Brannstrom I.O."/>
            <person name="Guillou S."/>
            <person name="Cros-Aarteil S."/>
            <person name="Calhoun S."/>
            <person name="Haridas S."/>
            <person name="Kuo A."/>
            <person name="Mondo S."/>
            <person name="Pangilinan J."/>
            <person name="Riley R."/>
            <person name="LaButti K."/>
            <person name="Andreopoulos B."/>
            <person name="Lipzen A."/>
            <person name="Chen C."/>
            <person name="Yan M."/>
            <person name="Daum C."/>
            <person name="Ng V."/>
            <person name="Clum A."/>
            <person name="Steindorff A."/>
            <person name="Ohm R.A."/>
            <person name="Martin F."/>
            <person name="Silar P."/>
            <person name="Natvig D.O."/>
            <person name="Lalanne C."/>
            <person name="Gautier V."/>
            <person name="Ament-Velasquez S.L."/>
            <person name="Kruys A."/>
            <person name="Hutchinson M.I."/>
            <person name="Powell A.J."/>
            <person name="Barry K."/>
            <person name="Miller A.N."/>
            <person name="Grigoriev I.V."/>
            <person name="Debuchy R."/>
            <person name="Gladieux P."/>
            <person name="Hiltunen Thoren M."/>
            <person name="Johannesson H."/>
        </authorList>
    </citation>
    <scope>NUCLEOTIDE SEQUENCE</scope>
    <source>
        <strain evidence="2">CBS 508.74</strain>
    </source>
</reference>
<feature type="compositionally biased region" description="Polar residues" evidence="1">
    <location>
        <begin position="114"/>
        <end position="126"/>
    </location>
</feature>
<feature type="compositionally biased region" description="Polar residues" evidence="1">
    <location>
        <begin position="578"/>
        <end position="589"/>
    </location>
</feature>
<feature type="region of interest" description="Disordered" evidence="1">
    <location>
        <begin position="454"/>
        <end position="508"/>
    </location>
</feature>
<feature type="region of interest" description="Disordered" evidence="1">
    <location>
        <begin position="573"/>
        <end position="598"/>
    </location>
</feature>
<dbReference type="Proteomes" id="UP001302812">
    <property type="component" value="Unassembled WGS sequence"/>
</dbReference>
<accession>A0AAN6YRI3</accession>
<protein>
    <submittedName>
        <fullName evidence="2">Uncharacterized protein</fullName>
    </submittedName>
</protein>
<gene>
    <name evidence="2" type="ORF">N656DRAFT_845831</name>
</gene>
<feature type="compositionally biased region" description="Polar residues" evidence="1">
    <location>
        <begin position="466"/>
        <end position="476"/>
    </location>
</feature>
<dbReference type="RefSeq" id="XP_064669597.1">
    <property type="nucleotide sequence ID" value="XM_064819213.1"/>
</dbReference>
<dbReference type="AlphaFoldDB" id="A0AAN6YRI3"/>
<evidence type="ECO:0000256" key="1">
    <source>
        <dbReference type="SAM" id="MobiDB-lite"/>
    </source>
</evidence>
<feature type="region of interest" description="Disordered" evidence="1">
    <location>
        <begin position="530"/>
        <end position="552"/>
    </location>
</feature>
<organism evidence="2 3">
    <name type="scientific">Canariomyces notabilis</name>
    <dbReference type="NCBI Taxonomy" id="2074819"/>
    <lineage>
        <taxon>Eukaryota</taxon>
        <taxon>Fungi</taxon>
        <taxon>Dikarya</taxon>
        <taxon>Ascomycota</taxon>
        <taxon>Pezizomycotina</taxon>
        <taxon>Sordariomycetes</taxon>
        <taxon>Sordariomycetidae</taxon>
        <taxon>Sordariales</taxon>
        <taxon>Chaetomiaceae</taxon>
        <taxon>Canariomyces</taxon>
    </lineage>
</organism>
<name>A0AAN6YRI3_9PEZI</name>
<feature type="compositionally biased region" description="Polar residues" evidence="1">
    <location>
        <begin position="66"/>
        <end position="75"/>
    </location>
</feature>
<feature type="compositionally biased region" description="Acidic residues" evidence="1">
    <location>
        <begin position="103"/>
        <end position="112"/>
    </location>
</feature>
<proteinExistence type="predicted"/>
<evidence type="ECO:0000313" key="3">
    <source>
        <dbReference type="Proteomes" id="UP001302812"/>
    </source>
</evidence>